<evidence type="ECO:0000313" key="2">
    <source>
        <dbReference type="EMBL" id="MBV7271491.1"/>
    </source>
</evidence>
<dbReference type="Proteomes" id="UP000694308">
    <property type="component" value="Unassembled WGS sequence"/>
</dbReference>
<dbReference type="InterPro" id="IPR000073">
    <property type="entry name" value="AB_hydrolase_1"/>
</dbReference>
<sequence length="394" mass="45518">MERKVEFSKGEFQLHQNPNFNYQLNRTYNVSNGNICEIIELAGKLNGIKDWEKEMKILAEKAVSEGRIKDAIAYFRMTEFFMYDGNPDKIIVYDKSIELFYQYHYELFKTGILKLDHVPFLEGYLPVIHAKPVGECVDTILIHGGFDSYMEEFLPSLLYLQENGFEIYLFEGPGQGNVLRKQGITFSIEWEKPIETLLNYYALNDVTIIGISMGAILAPRAAAFESRIKRVVAWSVCTNMLELLLDATSPEDRKVLTELLAKEDRNTINQIMYSLMEKEPLIDWGMHHGFYNMGVDNPYDYMLASNKYEYKDVAEKITQDFLLLGAEKDHLIRIEKYKEVIDSLTNVKSLTYRMFTAKENAASHCNTGNPKLVLDTIISWIKIIKSHQSNIIDK</sequence>
<feature type="domain" description="AB hydrolase-1" evidence="1">
    <location>
        <begin position="140"/>
        <end position="346"/>
    </location>
</feature>
<evidence type="ECO:0000259" key="1">
    <source>
        <dbReference type="Pfam" id="PF00561"/>
    </source>
</evidence>
<keyword evidence="3" id="KW-1185">Reference proteome</keyword>
<proteinExistence type="predicted"/>
<reference evidence="2" key="1">
    <citation type="submission" date="2020-12" db="EMBL/GenBank/DDBJ databases">
        <title>Clostridium thailandense sp. nov., a novel acetogenic bacterium isolated from peat land soil in Thailand.</title>
        <authorList>
            <person name="Chaikitkaew S."/>
            <person name="Birkeland N.K."/>
        </authorList>
    </citation>
    <scope>NUCLEOTIDE SEQUENCE</scope>
    <source>
        <strain evidence="2">PL3</strain>
    </source>
</reference>
<dbReference type="GO" id="GO:0016787">
    <property type="term" value="F:hydrolase activity"/>
    <property type="evidence" value="ECO:0007669"/>
    <property type="project" value="UniProtKB-KW"/>
</dbReference>
<dbReference type="RefSeq" id="WP_218318527.1">
    <property type="nucleotide sequence ID" value="NZ_JAEEGC010000004.1"/>
</dbReference>
<protein>
    <submittedName>
        <fullName evidence="2">Alpha/beta hydrolase</fullName>
    </submittedName>
</protein>
<gene>
    <name evidence="2" type="ORF">I6U48_00975</name>
</gene>
<comment type="caution">
    <text evidence="2">The sequence shown here is derived from an EMBL/GenBank/DDBJ whole genome shotgun (WGS) entry which is preliminary data.</text>
</comment>
<name>A0A949WPM0_9CLOT</name>
<dbReference type="AlphaFoldDB" id="A0A949WPM0"/>
<accession>A0A949WPM0</accession>
<evidence type="ECO:0000313" key="3">
    <source>
        <dbReference type="Proteomes" id="UP000694308"/>
    </source>
</evidence>
<organism evidence="2 3">
    <name type="scientific">Clostridium thailandense</name>
    <dbReference type="NCBI Taxonomy" id="2794346"/>
    <lineage>
        <taxon>Bacteria</taxon>
        <taxon>Bacillati</taxon>
        <taxon>Bacillota</taxon>
        <taxon>Clostridia</taxon>
        <taxon>Eubacteriales</taxon>
        <taxon>Clostridiaceae</taxon>
        <taxon>Clostridium</taxon>
    </lineage>
</organism>
<keyword evidence="2" id="KW-0378">Hydrolase</keyword>
<dbReference type="Pfam" id="PF00561">
    <property type="entry name" value="Abhydrolase_1"/>
    <property type="match status" value="1"/>
</dbReference>
<dbReference type="EMBL" id="JAEEGC010000004">
    <property type="protein sequence ID" value="MBV7271491.1"/>
    <property type="molecule type" value="Genomic_DNA"/>
</dbReference>